<keyword evidence="9" id="KW-1185">Reference proteome</keyword>
<dbReference type="InterPro" id="IPR038435">
    <property type="entry name" value="DNA_pack_C_sf"/>
</dbReference>
<dbReference type="GO" id="GO:0051276">
    <property type="term" value="P:chromosome organization"/>
    <property type="evidence" value="ECO:0007669"/>
    <property type="project" value="InterPro"/>
</dbReference>
<evidence type="ECO:0000256" key="1">
    <source>
        <dbReference type="ARBA" id="ARBA00022562"/>
    </source>
</evidence>
<dbReference type="RefSeq" id="YP_010795359.1">
    <property type="nucleotide sequence ID" value="NC_075687.1"/>
</dbReference>
<organism evidence="8 9">
    <name type="scientific">anatid alphaherpesvirus 1</name>
    <dbReference type="NCBI Taxonomy" id="104388"/>
    <lineage>
        <taxon>Viruses</taxon>
        <taxon>Duplodnaviria</taxon>
        <taxon>Heunggongvirae</taxon>
        <taxon>Peploviricota</taxon>
        <taxon>Herviviricetes</taxon>
        <taxon>Herpesvirales</taxon>
        <taxon>Orthoherpesviridae</taxon>
        <taxon>Alphaherpesvirinae</taxon>
        <taxon>Mardivirus</taxon>
        <taxon>Mardivirus anatidalpha1</taxon>
    </lineage>
</organism>
<keyword evidence="3" id="KW-0378">Hydrolase</keyword>
<dbReference type="Proteomes" id="UP000168285">
    <property type="component" value="Segment"/>
</dbReference>
<evidence type="ECO:0000313" key="9">
    <source>
        <dbReference type="Proteomes" id="UP000168285"/>
    </source>
</evidence>
<evidence type="ECO:0000313" key="8">
    <source>
        <dbReference type="EMBL" id="AEN80140.1"/>
    </source>
</evidence>
<dbReference type="GeneID" id="80532504"/>
<dbReference type="InterPro" id="IPR003499">
    <property type="entry name" value="DNA_pack_N"/>
</dbReference>
<gene>
    <name evidence="8" type="primary">UL15</name>
</gene>
<accession>G3GR24</accession>
<dbReference type="Gene3D" id="3.30.420.320">
    <property type="match status" value="1"/>
</dbReference>
<dbReference type="HAMAP" id="MF_04013">
    <property type="entry name" value="HSV_TRM3"/>
    <property type="match status" value="1"/>
</dbReference>
<evidence type="ECO:0000259" key="7">
    <source>
        <dbReference type="Pfam" id="PF02500"/>
    </source>
</evidence>
<dbReference type="Pfam" id="PF02500">
    <property type="entry name" value="DNA_pack_N"/>
    <property type="match status" value="1"/>
</dbReference>
<evidence type="ECO:0000256" key="4">
    <source>
        <dbReference type="ARBA" id="ARBA00023125"/>
    </source>
</evidence>
<feature type="domain" description="Probable DNA packing protein N-terminal" evidence="7">
    <location>
        <begin position="56"/>
        <end position="349"/>
    </location>
</feature>
<keyword evidence="4" id="KW-0238">DNA-binding</keyword>
<keyword evidence="1" id="KW-1048">Host nucleus</keyword>
<dbReference type="Pfam" id="PF02499">
    <property type="entry name" value="DNA_pack_C"/>
    <property type="match status" value="1"/>
</dbReference>
<name>G3GR24_9ALPH</name>
<sequence>MFGATFGRESRKYFEELRRKYEERNGSGDTSSSTANLDDSDIAVPFLNFATCVPRRHQTVIPAIGTLHDCCEHAPIFSGVARYLRFSSLLSDSSSESGETASFKRPVREAFLVPDMIKTFESLRFAEYGEEETIARKNAYYSVLNAFKAMRDSDEFGQLNGFINSFARLLDTSFQDAGTDANTIKAKRSKVDVPTYGKMRGTLELFQKMILMHATYFLASVILGDHADKADNFLRIVFDIPLFSETSLRHFRQRATVFLVPRRHGKTWFIVPLIALALTKFRGIKIGYTAHIRKATEPVFDEIDARIRRWFGNGRVEHIKGETISFSFQDGSKSTVTFASSHNTNSLRGQDFNLLFVDEANFIRSDAVQTIVGFLNQTNCKIIFVSSTNTGKSSTSFLYNLKGATDELLNVVTYICDDHMRRVANHTNATSCSCYVLNKPVFITMDGAMRRTAEMFMADSFMQEIIGGGEIAGNEKSTNAQVFTYSSLDRFLIYRPSTVANMEIMSQDLFVYVDPAFSANTRASGTGIAVIGRYKTDFVIYGLEHFFLRALTGDSATAIGLCTAICIAQICALHKRRFGTIRIAVEGNSNQDSAVAIAKCICKELTSFAKSGTAPAPKSVLFYHCVPPNGDVAYPFFLLNKQKTDAFDLFIRKFNSGDVLASQELVSTTISLRTDPVEYLTRQMKNLSENISGASEQRTFTAKTGGCADDTLVALVMALYLAACFPNNETCFAHVGYVP</sequence>
<feature type="domain" description="Probable DNA packing protein C-terminal" evidence="6">
    <location>
        <begin position="375"/>
        <end position="724"/>
    </location>
</feature>
<proteinExistence type="inferred from homology"/>
<keyword evidence="2" id="KW-1188">Viral release from host cell</keyword>
<evidence type="ECO:0000256" key="5">
    <source>
        <dbReference type="ARBA" id="ARBA00023219"/>
    </source>
</evidence>
<reference evidence="8 9" key="1">
    <citation type="journal article" date="2011" name="Virus Res.">
        <title>Complete genome sequence of virulent duck enteritis virus (DEV) strain 2085 and comparison with genome sequences of virulent and attenuated DEV strains.</title>
        <authorList>
            <person name="Wang J."/>
            <person name="Hoper D."/>
            <person name="Beer M."/>
            <person name="Osterrieder N."/>
        </authorList>
    </citation>
    <scope>NUCLEOTIDE SEQUENCE [LARGE SCALE GENOMIC DNA]</scope>
    <source>
        <strain evidence="8">2085</strain>
    </source>
</reference>
<dbReference type="InterPro" id="IPR003498">
    <property type="entry name" value="DNA_pack_C"/>
</dbReference>
<dbReference type="InterPro" id="IPR027417">
    <property type="entry name" value="P-loop_NTPase"/>
</dbReference>
<evidence type="ECO:0000256" key="3">
    <source>
        <dbReference type="ARBA" id="ARBA00022801"/>
    </source>
</evidence>
<dbReference type="Gene3D" id="3.40.50.300">
    <property type="entry name" value="P-loop containing nucleotide triphosphate hydrolases"/>
    <property type="match status" value="1"/>
</dbReference>
<dbReference type="KEGG" id="vg:80532504"/>
<dbReference type="GO" id="GO:0016787">
    <property type="term" value="F:hydrolase activity"/>
    <property type="evidence" value="ECO:0007669"/>
    <property type="project" value="UniProtKB-KW"/>
</dbReference>
<dbReference type="InterPro" id="IPR033663">
    <property type="entry name" value="HSV_TRM3"/>
</dbReference>
<evidence type="ECO:0000259" key="6">
    <source>
        <dbReference type="Pfam" id="PF02499"/>
    </source>
</evidence>
<keyword evidence="5" id="KW-0231">Viral genome packaging</keyword>
<dbReference type="GO" id="GO:0003677">
    <property type="term" value="F:DNA binding"/>
    <property type="evidence" value="ECO:0007669"/>
    <property type="project" value="UniProtKB-KW"/>
</dbReference>
<dbReference type="EMBL" id="JF999965">
    <property type="protein sequence ID" value="AEN80140.1"/>
    <property type="molecule type" value="Genomic_DNA"/>
</dbReference>
<evidence type="ECO:0000256" key="2">
    <source>
        <dbReference type="ARBA" id="ARBA00022612"/>
    </source>
</evidence>
<protein>
    <submittedName>
        <fullName evidence="8">UL15</fullName>
    </submittedName>
</protein>